<dbReference type="PANTHER" id="PTHR10000">
    <property type="entry name" value="PHOSPHOSERINE PHOSPHATASE"/>
    <property type="match status" value="1"/>
</dbReference>
<dbReference type="InterPro" id="IPR000150">
    <property type="entry name" value="Cof"/>
</dbReference>
<dbReference type="EMBL" id="JBHSSL010000036">
    <property type="protein sequence ID" value="MFC6170258.1"/>
    <property type="molecule type" value="Genomic_DNA"/>
</dbReference>
<dbReference type="NCBIfam" id="TIGR00099">
    <property type="entry name" value="Cof-subfamily"/>
    <property type="match status" value="1"/>
</dbReference>
<accession>A0ABW1RBX0</accession>
<keyword evidence="2" id="KW-1185">Reference proteome</keyword>
<dbReference type="Pfam" id="PF08282">
    <property type="entry name" value="Hydrolase_3"/>
    <property type="match status" value="1"/>
</dbReference>
<dbReference type="GO" id="GO:0016787">
    <property type="term" value="F:hydrolase activity"/>
    <property type="evidence" value="ECO:0007669"/>
    <property type="project" value="UniProtKB-KW"/>
</dbReference>
<dbReference type="NCBIfam" id="TIGR01484">
    <property type="entry name" value="HAD-SF-IIB"/>
    <property type="match status" value="1"/>
</dbReference>
<organism evidence="1 2">
    <name type="scientific">Loigolactobacillus jiayinensis</name>
    <dbReference type="NCBI Taxonomy" id="2486016"/>
    <lineage>
        <taxon>Bacteria</taxon>
        <taxon>Bacillati</taxon>
        <taxon>Bacillota</taxon>
        <taxon>Bacilli</taxon>
        <taxon>Lactobacillales</taxon>
        <taxon>Lactobacillaceae</taxon>
        <taxon>Loigolactobacillus</taxon>
    </lineage>
</organism>
<proteinExistence type="predicted"/>
<dbReference type="SUPFAM" id="SSF56784">
    <property type="entry name" value="HAD-like"/>
    <property type="match status" value="1"/>
</dbReference>
<dbReference type="PROSITE" id="PS01229">
    <property type="entry name" value="COF_2"/>
    <property type="match status" value="1"/>
</dbReference>
<keyword evidence="1" id="KW-0378">Hydrolase</keyword>
<dbReference type="RefSeq" id="WP_125552827.1">
    <property type="nucleotide sequence ID" value="NZ_JBHSSL010000036.1"/>
</dbReference>
<name>A0ABW1RBX0_9LACO</name>
<comment type="caution">
    <text evidence="1">The sequence shown here is derived from an EMBL/GenBank/DDBJ whole genome shotgun (WGS) entry which is preliminary data.</text>
</comment>
<dbReference type="Gene3D" id="3.40.50.1000">
    <property type="entry name" value="HAD superfamily/HAD-like"/>
    <property type="match status" value="1"/>
</dbReference>
<reference evidence="2" key="1">
    <citation type="journal article" date="2019" name="Int. J. Syst. Evol. Microbiol.">
        <title>The Global Catalogue of Microorganisms (GCM) 10K type strain sequencing project: providing services to taxonomists for standard genome sequencing and annotation.</title>
        <authorList>
            <consortium name="The Broad Institute Genomics Platform"/>
            <consortium name="The Broad Institute Genome Sequencing Center for Infectious Disease"/>
            <person name="Wu L."/>
            <person name="Ma J."/>
        </authorList>
    </citation>
    <scope>NUCLEOTIDE SEQUENCE [LARGE SCALE GENOMIC DNA]</scope>
    <source>
        <strain evidence="2">CCM 8904</strain>
    </source>
</reference>
<evidence type="ECO:0000313" key="1">
    <source>
        <dbReference type="EMBL" id="MFC6170258.1"/>
    </source>
</evidence>
<dbReference type="EC" id="3.1.3.-" evidence="1"/>
<evidence type="ECO:0000313" key="2">
    <source>
        <dbReference type="Proteomes" id="UP001596289"/>
    </source>
</evidence>
<dbReference type="InterPro" id="IPR006379">
    <property type="entry name" value="HAD-SF_hydro_IIB"/>
</dbReference>
<dbReference type="EC" id="3.-.-.-" evidence="1"/>
<protein>
    <submittedName>
        <fullName evidence="1">HAD family hydrolase</fullName>
        <ecNumber evidence="1">3.-.-.-</ecNumber>
        <ecNumber evidence="1">3.1.3.-</ecNumber>
    </submittedName>
</protein>
<dbReference type="Proteomes" id="UP001596289">
    <property type="component" value="Unassembled WGS sequence"/>
</dbReference>
<dbReference type="InterPro" id="IPR023214">
    <property type="entry name" value="HAD_sf"/>
</dbReference>
<dbReference type="InterPro" id="IPR036412">
    <property type="entry name" value="HAD-like_sf"/>
</dbReference>
<sequence>MIKHIFSDMDGTLLNSQGVISKTNTDIIKASKIPLTLVSARAPMEMAAVIDCLQLSTPQIGFNGGLIFQRQATSWHVLQESTIELATAAHIYQLVQQKFPNVSRSFYDRDRWYAPRIDAGIQYEHQLTDQIPTMTASTEFFADATHQVFKLMLITFDPEEMTALQSCLTDLNLAGISIQQAGAAYLEITSDQAKKSRGIDYILAHDHLVKADTAAFGDGYNDLPMLKRVGYPIVMANAQPDIQQAGRVITKTNDEDGVGYGIQHWLSQGGQ</sequence>
<dbReference type="PANTHER" id="PTHR10000:SF8">
    <property type="entry name" value="HAD SUPERFAMILY HYDROLASE-LIKE, TYPE 3"/>
    <property type="match status" value="1"/>
</dbReference>
<gene>
    <name evidence="1" type="ORF">ACFQGP_06655</name>
</gene>
<dbReference type="Gene3D" id="3.30.1240.10">
    <property type="match status" value="1"/>
</dbReference>